<feature type="non-terminal residue" evidence="1">
    <location>
        <position position="77"/>
    </location>
</feature>
<keyword evidence="2" id="KW-1185">Reference proteome</keyword>
<name>A0A9N9NHU5_9GLOM</name>
<dbReference type="Proteomes" id="UP000789342">
    <property type="component" value="Unassembled WGS sequence"/>
</dbReference>
<organism evidence="1 2">
    <name type="scientific">Acaulospora morrowiae</name>
    <dbReference type="NCBI Taxonomy" id="94023"/>
    <lineage>
        <taxon>Eukaryota</taxon>
        <taxon>Fungi</taxon>
        <taxon>Fungi incertae sedis</taxon>
        <taxon>Mucoromycota</taxon>
        <taxon>Glomeromycotina</taxon>
        <taxon>Glomeromycetes</taxon>
        <taxon>Diversisporales</taxon>
        <taxon>Acaulosporaceae</taxon>
        <taxon>Acaulospora</taxon>
    </lineage>
</organism>
<comment type="caution">
    <text evidence="1">The sequence shown here is derived from an EMBL/GenBank/DDBJ whole genome shotgun (WGS) entry which is preliminary data.</text>
</comment>
<evidence type="ECO:0000313" key="1">
    <source>
        <dbReference type="EMBL" id="CAG8732171.1"/>
    </source>
</evidence>
<evidence type="ECO:0000313" key="2">
    <source>
        <dbReference type="Proteomes" id="UP000789342"/>
    </source>
</evidence>
<sequence length="77" mass="8627">LEANTLLKANDDYIDGRNDCAEKNDIEEVEDLNSSNYASSSLMSIVSEYHFQQESNDSLSLLPVLKNYCANESTSPY</sequence>
<feature type="non-terminal residue" evidence="1">
    <location>
        <position position="1"/>
    </location>
</feature>
<gene>
    <name evidence="1" type="ORF">AMORRO_LOCUS14106</name>
</gene>
<accession>A0A9N9NHU5</accession>
<reference evidence="1" key="1">
    <citation type="submission" date="2021-06" db="EMBL/GenBank/DDBJ databases">
        <authorList>
            <person name="Kallberg Y."/>
            <person name="Tangrot J."/>
            <person name="Rosling A."/>
        </authorList>
    </citation>
    <scope>NUCLEOTIDE SEQUENCE</scope>
    <source>
        <strain evidence="1">CL551</strain>
    </source>
</reference>
<dbReference type="AlphaFoldDB" id="A0A9N9NHU5"/>
<protein>
    <submittedName>
        <fullName evidence="1">6130_t:CDS:1</fullName>
    </submittedName>
</protein>
<proteinExistence type="predicted"/>
<dbReference type="EMBL" id="CAJVPV010026669">
    <property type="protein sequence ID" value="CAG8732171.1"/>
    <property type="molecule type" value="Genomic_DNA"/>
</dbReference>